<reference evidence="2" key="1">
    <citation type="submission" date="2022-04" db="EMBL/GenBank/DDBJ databases">
        <title>Carnegiea gigantea Genome sequencing and assembly v2.</title>
        <authorList>
            <person name="Copetti D."/>
            <person name="Sanderson M.J."/>
            <person name="Burquez A."/>
            <person name="Wojciechowski M.F."/>
        </authorList>
    </citation>
    <scope>NUCLEOTIDE SEQUENCE</scope>
    <source>
        <strain evidence="2">SGP5-SGP5p</strain>
        <tissue evidence="2">Aerial part</tissue>
    </source>
</reference>
<dbReference type="OrthoDB" id="1875420at2759"/>
<dbReference type="AlphaFoldDB" id="A0A9Q1K5L0"/>
<dbReference type="Proteomes" id="UP001153076">
    <property type="component" value="Unassembled WGS sequence"/>
</dbReference>
<feature type="region of interest" description="Disordered" evidence="1">
    <location>
        <begin position="121"/>
        <end position="144"/>
    </location>
</feature>
<dbReference type="EMBL" id="JAKOGI010000318">
    <property type="protein sequence ID" value="KAJ8437077.1"/>
    <property type="molecule type" value="Genomic_DNA"/>
</dbReference>
<feature type="compositionally biased region" description="Polar residues" evidence="1">
    <location>
        <begin position="184"/>
        <end position="199"/>
    </location>
</feature>
<feature type="compositionally biased region" description="Low complexity" evidence="1">
    <location>
        <begin position="291"/>
        <end position="301"/>
    </location>
</feature>
<feature type="compositionally biased region" description="Low complexity" evidence="1">
    <location>
        <begin position="217"/>
        <end position="229"/>
    </location>
</feature>
<accession>A0A9Q1K5L0</accession>
<feature type="compositionally biased region" description="Polar residues" evidence="1">
    <location>
        <begin position="135"/>
        <end position="144"/>
    </location>
</feature>
<comment type="caution">
    <text evidence="2">The sequence shown here is derived from an EMBL/GenBank/DDBJ whole genome shotgun (WGS) entry which is preliminary data.</text>
</comment>
<evidence type="ECO:0000313" key="3">
    <source>
        <dbReference type="Proteomes" id="UP001153076"/>
    </source>
</evidence>
<gene>
    <name evidence="2" type="ORF">Cgig2_002044</name>
</gene>
<dbReference type="PANTHER" id="PTHR33785">
    <property type="entry name" value="OS06G0550800 PROTEIN"/>
    <property type="match status" value="1"/>
</dbReference>
<dbReference type="PANTHER" id="PTHR33785:SF5">
    <property type="entry name" value="SERINE_ARGININE REPETITIVE MATRIX PROTEIN"/>
    <property type="match status" value="1"/>
</dbReference>
<feature type="region of interest" description="Disordered" evidence="1">
    <location>
        <begin position="291"/>
        <end position="314"/>
    </location>
</feature>
<keyword evidence="3" id="KW-1185">Reference proteome</keyword>
<name>A0A9Q1K5L0_9CARY</name>
<feature type="region of interest" description="Disordered" evidence="1">
    <location>
        <begin position="158"/>
        <end position="229"/>
    </location>
</feature>
<organism evidence="2 3">
    <name type="scientific">Carnegiea gigantea</name>
    <dbReference type="NCBI Taxonomy" id="171969"/>
    <lineage>
        <taxon>Eukaryota</taxon>
        <taxon>Viridiplantae</taxon>
        <taxon>Streptophyta</taxon>
        <taxon>Embryophyta</taxon>
        <taxon>Tracheophyta</taxon>
        <taxon>Spermatophyta</taxon>
        <taxon>Magnoliopsida</taxon>
        <taxon>eudicotyledons</taxon>
        <taxon>Gunneridae</taxon>
        <taxon>Pentapetalae</taxon>
        <taxon>Caryophyllales</taxon>
        <taxon>Cactineae</taxon>
        <taxon>Cactaceae</taxon>
        <taxon>Cactoideae</taxon>
        <taxon>Echinocereeae</taxon>
        <taxon>Carnegiea</taxon>
    </lineage>
</organism>
<proteinExistence type="predicted"/>
<sequence>MDQNSHVNSLLDDGWFFGNSLANKPRPASKMVRCYSDPCPCSSTKEQILVTPQNQTNSKMNNLLQTSSLPPFWGREMKYSQEEEGEEEEDEPRMGDLIRQAMPLPMPSGRILDRTPSLPPCRGKEVSSGVPGIQNGPNGSGTLTRRATIASSVLLPEKCPYGMPRLSRKASTDSSMVLPPKYTSKATQTNSSNSKNQPQRKLDLPNVHGPTKDETRNQNLNKNKSQKSLSDLEIEELEGFKGLGFSFNHEEVHQSVAQILPALQRRGSIGSGSNDNYGKVRRPYLSKVWQSQSSSPLSAPPIIKRADPKAPSAEDMKAQIKFWARAVASNVRQEC</sequence>
<evidence type="ECO:0000256" key="1">
    <source>
        <dbReference type="SAM" id="MobiDB-lite"/>
    </source>
</evidence>
<protein>
    <submittedName>
        <fullName evidence="2">Uncharacterized protein</fullName>
    </submittedName>
</protein>
<evidence type="ECO:0000313" key="2">
    <source>
        <dbReference type="EMBL" id="KAJ8437077.1"/>
    </source>
</evidence>
<feature type="compositionally biased region" description="Basic and acidic residues" evidence="1">
    <location>
        <begin position="304"/>
        <end position="314"/>
    </location>
</feature>